<evidence type="ECO:0008006" key="8">
    <source>
        <dbReference type="Google" id="ProtNLM"/>
    </source>
</evidence>
<dbReference type="GO" id="GO:0003677">
    <property type="term" value="F:DNA binding"/>
    <property type="evidence" value="ECO:0007669"/>
    <property type="project" value="UniProtKB-KW"/>
</dbReference>
<reference evidence="6" key="3">
    <citation type="submission" date="2022-06" db="UniProtKB">
        <authorList>
            <consortium name="EnsemblPlants"/>
        </authorList>
    </citation>
    <scope>IDENTIFICATION</scope>
</reference>
<dbReference type="SUPFAM" id="SSF47459">
    <property type="entry name" value="HLH, helix-loop-helix DNA-binding domain"/>
    <property type="match status" value="1"/>
</dbReference>
<organism evidence="6 7">
    <name type="scientific">Triticum urartu</name>
    <name type="common">Red wild einkorn</name>
    <name type="synonym">Crithodium urartu</name>
    <dbReference type="NCBI Taxonomy" id="4572"/>
    <lineage>
        <taxon>Eukaryota</taxon>
        <taxon>Viridiplantae</taxon>
        <taxon>Streptophyta</taxon>
        <taxon>Embryophyta</taxon>
        <taxon>Tracheophyta</taxon>
        <taxon>Spermatophyta</taxon>
        <taxon>Magnoliopsida</taxon>
        <taxon>Liliopsida</taxon>
        <taxon>Poales</taxon>
        <taxon>Poaceae</taxon>
        <taxon>BOP clade</taxon>
        <taxon>Pooideae</taxon>
        <taxon>Triticodae</taxon>
        <taxon>Triticeae</taxon>
        <taxon>Triticinae</taxon>
        <taxon>Triticum</taxon>
    </lineage>
</organism>
<keyword evidence="2" id="KW-0805">Transcription regulation</keyword>
<dbReference type="PANTHER" id="PTHR45855:SF61">
    <property type="entry name" value="OS06G0164400 PROTEIN"/>
    <property type="match status" value="1"/>
</dbReference>
<evidence type="ECO:0000256" key="1">
    <source>
        <dbReference type="ARBA" id="ARBA00005510"/>
    </source>
</evidence>
<keyword evidence="4" id="KW-0804">Transcription</keyword>
<dbReference type="InterPro" id="IPR036638">
    <property type="entry name" value="HLH_DNA-bd_sf"/>
</dbReference>
<dbReference type="PANTHER" id="PTHR45855">
    <property type="entry name" value="TRANSCRIPTION FACTOR PIF1-RELATED"/>
    <property type="match status" value="1"/>
</dbReference>
<keyword evidence="3" id="KW-0238">DNA-binding</keyword>
<evidence type="ECO:0000256" key="4">
    <source>
        <dbReference type="ARBA" id="ARBA00023163"/>
    </source>
</evidence>
<accession>A0A8R7QN49</accession>
<comment type="similarity">
    <text evidence="1">Belongs to the bHLH protein family.</text>
</comment>
<reference evidence="7" key="1">
    <citation type="journal article" date="2013" name="Nature">
        <title>Draft genome of the wheat A-genome progenitor Triticum urartu.</title>
        <authorList>
            <person name="Ling H.Q."/>
            <person name="Zhao S."/>
            <person name="Liu D."/>
            <person name="Wang J."/>
            <person name="Sun H."/>
            <person name="Zhang C."/>
            <person name="Fan H."/>
            <person name="Li D."/>
            <person name="Dong L."/>
            <person name="Tao Y."/>
            <person name="Gao C."/>
            <person name="Wu H."/>
            <person name="Li Y."/>
            <person name="Cui Y."/>
            <person name="Guo X."/>
            <person name="Zheng S."/>
            <person name="Wang B."/>
            <person name="Yu K."/>
            <person name="Liang Q."/>
            <person name="Yang W."/>
            <person name="Lou X."/>
            <person name="Chen J."/>
            <person name="Feng M."/>
            <person name="Jian J."/>
            <person name="Zhang X."/>
            <person name="Luo G."/>
            <person name="Jiang Y."/>
            <person name="Liu J."/>
            <person name="Wang Z."/>
            <person name="Sha Y."/>
            <person name="Zhang B."/>
            <person name="Wu H."/>
            <person name="Tang D."/>
            <person name="Shen Q."/>
            <person name="Xue P."/>
            <person name="Zou S."/>
            <person name="Wang X."/>
            <person name="Liu X."/>
            <person name="Wang F."/>
            <person name="Yang Y."/>
            <person name="An X."/>
            <person name="Dong Z."/>
            <person name="Zhang K."/>
            <person name="Zhang X."/>
            <person name="Luo M.C."/>
            <person name="Dvorak J."/>
            <person name="Tong Y."/>
            <person name="Wang J."/>
            <person name="Yang H."/>
            <person name="Li Z."/>
            <person name="Wang D."/>
            <person name="Zhang A."/>
            <person name="Wang J."/>
        </authorList>
    </citation>
    <scope>NUCLEOTIDE SEQUENCE</scope>
    <source>
        <strain evidence="7">cv. G1812</strain>
    </source>
</reference>
<dbReference type="GO" id="GO:0005634">
    <property type="term" value="C:nucleus"/>
    <property type="evidence" value="ECO:0007669"/>
    <property type="project" value="TreeGrafter"/>
</dbReference>
<dbReference type="GO" id="GO:0046983">
    <property type="term" value="F:protein dimerization activity"/>
    <property type="evidence" value="ECO:0007669"/>
    <property type="project" value="InterPro"/>
</dbReference>
<dbReference type="EnsemblPlants" id="TuG1812G0600002185.01.T02">
    <property type="protein sequence ID" value="TuG1812G0600002185.01.T02"/>
    <property type="gene ID" value="TuG1812G0600002185.01"/>
</dbReference>
<evidence type="ECO:0000256" key="3">
    <source>
        <dbReference type="ARBA" id="ARBA00023125"/>
    </source>
</evidence>
<reference evidence="6" key="2">
    <citation type="submission" date="2018-03" db="EMBL/GenBank/DDBJ databases">
        <title>The Triticum urartu genome reveals the dynamic nature of wheat genome evolution.</title>
        <authorList>
            <person name="Ling H."/>
            <person name="Ma B."/>
            <person name="Shi X."/>
            <person name="Liu H."/>
            <person name="Dong L."/>
            <person name="Sun H."/>
            <person name="Cao Y."/>
            <person name="Gao Q."/>
            <person name="Zheng S."/>
            <person name="Li Y."/>
            <person name="Yu Y."/>
            <person name="Du H."/>
            <person name="Qi M."/>
            <person name="Li Y."/>
            <person name="Yu H."/>
            <person name="Cui Y."/>
            <person name="Wang N."/>
            <person name="Chen C."/>
            <person name="Wu H."/>
            <person name="Zhao Y."/>
            <person name="Zhang J."/>
            <person name="Li Y."/>
            <person name="Zhou W."/>
            <person name="Zhang B."/>
            <person name="Hu W."/>
            <person name="Eijk M."/>
            <person name="Tang J."/>
            <person name="Witsenboer H."/>
            <person name="Zhao S."/>
            <person name="Li Z."/>
            <person name="Zhang A."/>
            <person name="Wang D."/>
            <person name="Liang C."/>
        </authorList>
    </citation>
    <scope>NUCLEOTIDE SEQUENCE [LARGE SCALE GENOMIC DNA]</scope>
    <source>
        <strain evidence="6">cv. G1812</strain>
    </source>
</reference>
<dbReference type="AlphaFoldDB" id="A0A8R7QN49"/>
<sequence>MGGSSEPESHGTSDCPRGGGGSSSKCTRAAEVHNLSERVVARFPVVNHFPLSFTPLFCSSRPIFLADHCLLACLIGVKRRRSRIDEKMKALQILIPNSNKVGTTKPSTVPLCFSLSLNSGLLSLVVLVWLQTDKASMLDEAILIEYLKQLRLQVHDNEMLKRQSESMTLQCSCTVPLNITQE</sequence>
<dbReference type="Gramene" id="TuG1812G0600002185.01.T02">
    <property type="protein sequence ID" value="TuG1812G0600002185.01.T02"/>
    <property type="gene ID" value="TuG1812G0600002185.01"/>
</dbReference>
<dbReference type="Proteomes" id="UP000015106">
    <property type="component" value="Chromosome 6"/>
</dbReference>
<evidence type="ECO:0000313" key="7">
    <source>
        <dbReference type="Proteomes" id="UP000015106"/>
    </source>
</evidence>
<name>A0A8R7QN49_TRIUA</name>
<evidence type="ECO:0000313" key="6">
    <source>
        <dbReference type="EnsemblPlants" id="TuG1812G0600002185.01.T02"/>
    </source>
</evidence>
<feature type="region of interest" description="Disordered" evidence="5">
    <location>
        <begin position="1"/>
        <end position="22"/>
    </location>
</feature>
<protein>
    <recommendedName>
        <fullName evidence="8">BHLH domain-containing protein</fullName>
    </recommendedName>
</protein>
<proteinExistence type="inferred from homology"/>
<keyword evidence="7" id="KW-1185">Reference proteome</keyword>
<dbReference type="InterPro" id="IPR031066">
    <property type="entry name" value="bHLH_ALC-like_plant"/>
</dbReference>
<evidence type="ECO:0000256" key="5">
    <source>
        <dbReference type="SAM" id="MobiDB-lite"/>
    </source>
</evidence>
<evidence type="ECO:0000256" key="2">
    <source>
        <dbReference type="ARBA" id="ARBA00023015"/>
    </source>
</evidence>
<dbReference type="Gene3D" id="4.10.280.10">
    <property type="entry name" value="Helix-loop-helix DNA-binding domain"/>
    <property type="match status" value="1"/>
</dbReference>